<evidence type="ECO:0000256" key="2">
    <source>
        <dbReference type="SAM" id="MobiDB-lite"/>
    </source>
</evidence>
<name>A0A9D4GMU5_DREPO</name>
<accession>A0A9D4GMU5</accession>
<gene>
    <name evidence="3" type="ORF">DPMN_118291</name>
</gene>
<keyword evidence="1" id="KW-0175">Coiled coil</keyword>
<dbReference type="AlphaFoldDB" id="A0A9D4GMU5"/>
<feature type="compositionally biased region" description="Low complexity" evidence="2">
    <location>
        <begin position="221"/>
        <end position="231"/>
    </location>
</feature>
<evidence type="ECO:0000313" key="4">
    <source>
        <dbReference type="Proteomes" id="UP000828390"/>
    </source>
</evidence>
<feature type="region of interest" description="Disordered" evidence="2">
    <location>
        <begin position="101"/>
        <end position="144"/>
    </location>
</feature>
<dbReference type="Proteomes" id="UP000828390">
    <property type="component" value="Unassembled WGS sequence"/>
</dbReference>
<evidence type="ECO:0000256" key="1">
    <source>
        <dbReference type="SAM" id="Coils"/>
    </source>
</evidence>
<keyword evidence="4" id="KW-1185">Reference proteome</keyword>
<protein>
    <recommendedName>
        <fullName evidence="5">BEN domain-containing protein</fullName>
    </recommendedName>
</protein>
<feature type="coiled-coil region" evidence="1">
    <location>
        <begin position="238"/>
        <end position="265"/>
    </location>
</feature>
<dbReference type="EMBL" id="JAIWYP010000005">
    <property type="protein sequence ID" value="KAH3816767.1"/>
    <property type="molecule type" value="Genomic_DNA"/>
</dbReference>
<feature type="compositionally biased region" description="Polar residues" evidence="2">
    <location>
        <begin position="125"/>
        <end position="134"/>
    </location>
</feature>
<dbReference type="OrthoDB" id="6162886at2759"/>
<sequence length="443" mass="49529">MSSNIYALFIWYKDDPITGNVMNISAVTEPRKEYTDYRVGDVVKARCGSFGVVPAIIGKIGDKAEKKDLEKLLSMPQMFSTLIDSFIPEILVMKNEGNGLPKMSSEETASSSDNLEETVSKAADANNQKQTGNGSKEVKNPTVVKPKAVRRKLSIVPYEVRNPKVLQSDAEDRALASFHVQMEIEQTEIDQSENSQSSSQLLGDSLKLLNSTGMTPRKSPRQNNKSSSSKPQNHETVIKQLEADNKALQSRVERLEGDNQDLQSRVGYLEYQAGILWSELEQMKLHSTQIHALRSPAPTFSPRGVLSQFESSCTSAFSKPDSQEDEQSVGKEEETSATSKISEKEPSYNGYVKSQILELLDECKDFKKGTAMVFRKIFTEEEIRGRSLSGGISKDGTRRPALEDQKKIIFLEEVIKEKWPSTTKDTIKFVLRDLLKPSRSKKS</sequence>
<evidence type="ECO:0000313" key="3">
    <source>
        <dbReference type="EMBL" id="KAH3816767.1"/>
    </source>
</evidence>
<reference evidence="3" key="2">
    <citation type="submission" date="2020-11" db="EMBL/GenBank/DDBJ databases">
        <authorList>
            <person name="McCartney M.A."/>
            <person name="Auch B."/>
            <person name="Kono T."/>
            <person name="Mallez S."/>
            <person name="Becker A."/>
            <person name="Gohl D.M."/>
            <person name="Silverstein K.A.T."/>
            <person name="Koren S."/>
            <person name="Bechman K.B."/>
            <person name="Herman A."/>
            <person name="Abrahante J.E."/>
            <person name="Garbe J."/>
        </authorList>
    </citation>
    <scope>NUCLEOTIDE SEQUENCE</scope>
    <source>
        <strain evidence="3">Duluth1</strain>
        <tissue evidence="3">Whole animal</tissue>
    </source>
</reference>
<feature type="region of interest" description="Disordered" evidence="2">
    <location>
        <begin position="315"/>
        <end position="343"/>
    </location>
</feature>
<feature type="region of interest" description="Disordered" evidence="2">
    <location>
        <begin position="209"/>
        <end position="234"/>
    </location>
</feature>
<reference evidence="3" key="1">
    <citation type="journal article" date="2019" name="bioRxiv">
        <title>The Genome of the Zebra Mussel, Dreissena polymorpha: A Resource for Invasive Species Research.</title>
        <authorList>
            <person name="McCartney M.A."/>
            <person name="Auch B."/>
            <person name="Kono T."/>
            <person name="Mallez S."/>
            <person name="Zhang Y."/>
            <person name="Obille A."/>
            <person name="Becker A."/>
            <person name="Abrahante J.E."/>
            <person name="Garbe J."/>
            <person name="Badalamenti J.P."/>
            <person name="Herman A."/>
            <person name="Mangelson H."/>
            <person name="Liachko I."/>
            <person name="Sullivan S."/>
            <person name="Sone E.D."/>
            <person name="Koren S."/>
            <person name="Silverstein K.A.T."/>
            <person name="Beckman K.B."/>
            <person name="Gohl D.M."/>
        </authorList>
    </citation>
    <scope>NUCLEOTIDE SEQUENCE</scope>
    <source>
        <strain evidence="3">Duluth1</strain>
        <tissue evidence="3">Whole animal</tissue>
    </source>
</reference>
<proteinExistence type="predicted"/>
<organism evidence="3 4">
    <name type="scientific">Dreissena polymorpha</name>
    <name type="common">Zebra mussel</name>
    <name type="synonym">Mytilus polymorpha</name>
    <dbReference type="NCBI Taxonomy" id="45954"/>
    <lineage>
        <taxon>Eukaryota</taxon>
        <taxon>Metazoa</taxon>
        <taxon>Spiralia</taxon>
        <taxon>Lophotrochozoa</taxon>
        <taxon>Mollusca</taxon>
        <taxon>Bivalvia</taxon>
        <taxon>Autobranchia</taxon>
        <taxon>Heteroconchia</taxon>
        <taxon>Euheterodonta</taxon>
        <taxon>Imparidentia</taxon>
        <taxon>Neoheterodontei</taxon>
        <taxon>Myida</taxon>
        <taxon>Dreissenoidea</taxon>
        <taxon>Dreissenidae</taxon>
        <taxon>Dreissena</taxon>
    </lineage>
</organism>
<comment type="caution">
    <text evidence="3">The sequence shown here is derived from an EMBL/GenBank/DDBJ whole genome shotgun (WGS) entry which is preliminary data.</text>
</comment>
<evidence type="ECO:0008006" key="5">
    <source>
        <dbReference type="Google" id="ProtNLM"/>
    </source>
</evidence>